<reference evidence="1 2" key="2">
    <citation type="submission" date="2018-11" db="EMBL/GenBank/DDBJ databases">
        <authorList>
            <consortium name="Pathogen Informatics"/>
        </authorList>
    </citation>
    <scope>NUCLEOTIDE SEQUENCE [LARGE SCALE GENOMIC DNA]</scope>
    <source>
        <strain evidence="1">Dakar</strain>
        <strain evidence="2">Dakar, Senegal</strain>
    </source>
</reference>
<dbReference type="WBParaSite" id="SCUD_0001466501-mRNA-1">
    <property type="protein sequence ID" value="SCUD_0001466501-mRNA-1"/>
    <property type="gene ID" value="SCUD_0001466501"/>
</dbReference>
<organism evidence="3">
    <name type="scientific">Schistosoma curassoni</name>
    <dbReference type="NCBI Taxonomy" id="6186"/>
    <lineage>
        <taxon>Eukaryota</taxon>
        <taxon>Metazoa</taxon>
        <taxon>Spiralia</taxon>
        <taxon>Lophotrochozoa</taxon>
        <taxon>Platyhelminthes</taxon>
        <taxon>Trematoda</taxon>
        <taxon>Digenea</taxon>
        <taxon>Strigeidida</taxon>
        <taxon>Schistosomatoidea</taxon>
        <taxon>Schistosomatidae</taxon>
        <taxon>Schistosoma</taxon>
    </lineage>
</organism>
<evidence type="ECO:0000313" key="3">
    <source>
        <dbReference type="WBParaSite" id="SCUD_0001466501-mRNA-1"/>
    </source>
</evidence>
<evidence type="ECO:0000313" key="2">
    <source>
        <dbReference type="Proteomes" id="UP000279833"/>
    </source>
</evidence>
<name>A0A183KI09_9TREM</name>
<dbReference type="AlphaFoldDB" id="A0A183KI09"/>
<accession>A0A183KI09</accession>
<evidence type="ECO:0000313" key="1">
    <source>
        <dbReference type="EMBL" id="VDP57072.1"/>
    </source>
</evidence>
<protein>
    <submittedName>
        <fullName evidence="3">TIR domain-containing protein</fullName>
    </submittedName>
</protein>
<dbReference type="EMBL" id="UZAK01036914">
    <property type="protein sequence ID" value="VDP57072.1"/>
    <property type="molecule type" value="Genomic_DNA"/>
</dbReference>
<proteinExistence type="predicted"/>
<keyword evidence="2" id="KW-1185">Reference proteome</keyword>
<gene>
    <name evidence="1" type="ORF">SCUD_LOCUS14662</name>
</gene>
<sequence>MVQDVKILDAMASAVQNAAIVLILFSKSYQDSENTKAGKYETD</sequence>
<dbReference type="Proteomes" id="UP000279833">
    <property type="component" value="Unassembled WGS sequence"/>
</dbReference>
<reference evidence="3" key="1">
    <citation type="submission" date="2016-06" db="UniProtKB">
        <authorList>
            <consortium name="WormBaseParasite"/>
        </authorList>
    </citation>
    <scope>IDENTIFICATION</scope>
</reference>